<feature type="non-terminal residue" evidence="2">
    <location>
        <position position="1"/>
    </location>
</feature>
<gene>
    <name evidence="2" type="ORF">EYE42_09075</name>
</gene>
<evidence type="ECO:0000313" key="3">
    <source>
        <dbReference type="Proteomes" id="UP000293520"/>
    </source>
</evidence>
<comment type="caution">
    <text evidence="2">The sequence shown here is derived from an EMBL/GenBank/DDBJ whole genome shotgun (WGS) entry which is preliminary data.</text>
</comment>
<sequence length="39" mass="4563">VERAFCRIKDFRRVATRYDKLACTYTAAIALAAIVTWWL</sequence>
<feature type="transmembrane region" description="Helical" evidence="1">
    <location>
        <begin position="21"/>
        <end position="38"/>
    </location>
</feature>
<keyword evidence="1" id="KW-0472">Membrane</keyword>
<accession>A0A4Q9FZD5</accession>
<keyword evidence="1" id="KW-1133">Transmembrane helix</keyword>
<dbReference type="AlphaFoldDB" id="A0A4Q9FZD5"/>
<dbReference type="EMBL" id="SISK01000006">
    <property type="protein sequence ID" value="TBN39812.1"/>
    <property type="molecule type" value="Genomic_DNA"/>
</dbReference>
<protein>
    <submittedName>
        <fullName evidence="2">IS5/IS1182 family transposase</fullName>
    </submittedName>
</protein>
<proteinExistence type="predicted"/>
<evidence type="ECO:0000313" key="2">
    <source>
        <dbReference type="EMBL" id="TBN39812.1"/>
    </source>
</evidence>
<name>A0A4Q9FZD5_9RHOB</name>
<reference evidence="2 3" key="1">
    <citation type="submission" date="2019-02" db="EMBL/GenBank/DDBJ databases">
        <title>Paracoccus subflavus sp. nov., isolated from marine sediment of the Pacific Ocean.</title>
        <authorList>
            <person name="Zhang G."/>
        </authorList>
    </citation>
    <scope>NUCLEOTIDE SEQUENCE [LARGE SCALE GENOMIC DNA]</scope>
    <source>
        <strain evidence="2 3">GY0581</strain>
    </source>
</reference>
<evidence type="ECO:0000256" key="1">
    <source>
        <dbReference type="SAM" id="Phobius"/>
    </source>
</evidence>
<keyword evidence="3" id="KW-1185">Reference proteome</keyword>
<dbReference type="Proteomes" id="UP000293520">
    <property type="component" value="Unassembled WGS sequence"/>
</dbReference>
<organism evidence="2 3">
    <name type="scientific">Paracoccus subflavus</name>
    <dbReference type="NCBI Taxonomy" id="2528244"/>
    <lineage>
        <taxon>Bacteria</taxon>
        <taxon>Pseudomonadati</taxon>
        <taxon>Pseudomonadota</taxon>
        <taxon>Alphaproteobacteria</taxon>
        <taxon>Rhodobacterales</taxon>
        <taxon>Paracoccaceae</taxon>
        <taxon>Paracoccus</taxon>
    </lineage>
</organism>
<keyword evidence="1" id="KW-0812">Transmembrane</keyword>